<dbReference type="GO" id="GO:0005886">
    <property type="term" value="C:plasma membrane"/>
    <property type="evidence" value="ECO:0007669"/>
    <property type="project" value="UniProtKB-SubCell"/>
</dbReference>
<evidence type="ECO:0000256" key="4">
    <source>
        <dbReference type="ARBA" id="ARBA00022741"/>
    </source>
</evidence>
<comment type="subcellular location">
    <subcellularLocation>
        <location evidence="1">Cell membrane</location>
        <topology evidence="1">Lipid-anchor</topology>
    </subcellularLocation>
</comment>
<dbReference type="InterPro" id="IPR001806">
    <property type="entry name" value="Small_GTPase"/>
</dbReference>
<evidence type="ECO:0000256" key="5">
    <source>
        <dbReference type="ARBA" id="ARBA00023134"/>
    </source>
</evidence>
<accession>A0A8B6D0M3</accession>
<keyword evidence="5" id="KW-0342">GTP-binding</keyword>
<keyword evidence="7" id="KW-0449">Lipoprotein</keyword>
<keyword evidence="11" id="KW-1185">Reference proteome</keyword>
<dbReference type="PANTHER" id="PTHR46149">
    <property type="entry name" value="MIP08469P"/>
    <property type="match status" value="1"/>
</dbReference>
<dbReference type="OrthoDB" id="6073657at2759"/>
<dbReference type="GO" id="GO:0003924">
    <property type="term" value="F:GTPase activity"/>
    <property type="evidence" value="ECO:0007669"/>
    <property type="project" value="InterPro"/>
</dbReference>
<keyword evidence="6" id="KW-0472">Membrane</keyword>
<keyword evidence="4" id="KW-0547">Nucleotide-binding</keyword>
<protein>
    <submittedName>
        <fullName evidence="10">DIRAS family, GTP-binding Ras-like 2</fullName>
    </submittedName>
</protein>
<evidence type="ECO:0000256" key="8">
    <source>
        <dbReference type="ARBA" id="ARBA00023289"/>
    </source>
</evidence>
<evidence type="ECO:0000313" key="10">
    <source>
        <dbReference type="EMBL" id="VDI11878.1"/>
    </source>
</evidence>
<dbReference type="SMART" id="SM00175">
    <property type="entry name" value="RAB"/>
    <property type="match status" value="1"/>
</dbReference>
<keyword evidence="3" id="KW-0488">Methylation</keyword>
<evidence type="ECO:0000256" key="7">
    <source>
        <dbReference type="ARBA" id="ARBA00023288"/>
    </source>
</evidence>
<dbReference type="InterPro" id="IPR027417">
    <property type="entry name" value="P-loop_NTPase"/>
</dbReference>
<sequence>MTKQCPRFQIAFLGAGNVGKTSILQRYLSGNYSEEYSETVEETYSQPYYINSKRQNIDFIDTSGSIPFPAMQQIYMSQATGFVLVYSINNKQSFDEMKSIWEKIKQVRKSVLNIPVVVVGNNLDMENVRQIETFDALNWAYDENLGGCFLEVSAKTDQHIKEVFEILLEQLGNKRSEQRGPFRIRLTSLNRRQCDSNDTRRNSKRRKSILKKSQSFTTETLIPSDKCFQESVFDDYKQQTITRIHKHVRTRRCFSLEDRDNSLFCQTFHTSPEDKTVDRKRVSFHGNKKIPSNMSEIGIRNHYNFANNSQTKTMSCETDGSNVKTRFSSIVSACRLVRKYCNKLCLKVSSTKGNA</sequence>
<dbReference type="PROSITE" id="PS51419">
    <property type="entry name" value="RAB"/>
    <property type="match status" value="1"/>
</dbReference>
<dbReference type="PRINTS" id="PR00449">
    <property type="entry name" value="RASTRNSFRMNG"/>
</dbReference>
<organism evidence="10 11">
    <name type="scientific">Mytilus galloprovincialis</name>
    <name type="common">Mediterranean mussel</name>
    <dbReference type="NCBI Taxonomy" id="29158"/>
    <lineage>
        <taxon>Eukaryota</taxon>
        <taxon>Metazoa</taxon>
        <taxon>Spiralia</taxon>
        <taxon>Lophotrochozoa</taxon>
        <taxon>Mollusca</taxon>
        <taxon>Bivalvia</taxon>
        <taxon>Autobranchia</taxon>
        <taxon>Pteriomorphia</taxon>
        <taxon>Mytilida</taxon>
        <taxon>Mytiloidea</taxon>
        <taxon>Mytilidae</taxon>
        <taxon>Mytilinae</taxon>
        <taxon>Mytilus</taxon>
    </lineage>
</organism>
<dbReference type="SUPFAM" id="SSF52540">
    <property type="entry name" value="P-loop containing nucleoside triphosphate hydrolases"/>
    <property type="match status" value="1"/>
</dbReference>
<dbReference type="NCBIfam" id="TIGR00231">
    <property type="entry name" value="small_GTP"/>
    <property type="match status" value="1"/>
</dbReference>
<dbReference type="InterPro" id="IPR005225">
    <property type="entry name" value="Small_GTP-bd"/>
</dbReference>
<dbReference type="Gene3D" id="3.40.50.300">
    <property type="entry name" value="P-loop containing nucleotide triphosphate hydrolases"/>
    <property type="match status" value="1"/>
</dbReference>
<dbReference type="PANTHER" id="PTHR46149:SF7">
    <property type="entry name" value="GTP-BINDING PROTEIN DI-RAS2"/>
    <property type="match status" value="1"/>
</dbReference>
<dbReference type="PROSITE" id="PS51421">
    <property type="entry name" value="RAS"/>
    <property type="match status" value="1"/>
</dbReference>
<evidence type="ECO:0000313" key="11">
    <source>
        <dbReference type="Proteomes" id="UP000596742"/>
    </source>
</evidence>
<dbReference type="AlphaFoldDB" id="A0A8B6D0M3"/>
<dbReference type="Pfam" id="PF00071">
    <property type="entry name" value="Ras"/>
    <property type="match status" value="1"/>
</dbReference>
<dbReference type="GO" id="GO:0005525">
    <property type="term" value="F:GTP binding"/>
    <property type="evidence" value="ECO:0007669"/>
    <property type="project" value="UniProtKB-KW"/>
</dbReference>
<evidence type="ECO:0000256" key="9">
    <source>
        <dbReference type="ARBA" id="ARBA00038061"/>
    </source>
</evidence>
<dbReference type="SMART" id="SM00173">
    <property type="entry name" value="RAS"/>
    <property type="match status" value="1"/>
</dbReference>
<dbReference type="Proteomes" id="UP000596742">
    <property type="component" value="Unassembled WGS sequence"/>
</dbReference>
<evidence type="ECO:0000256" key="1">
    <source>
        <dbReference type="ARBA" id="ARBA00004193"/>
    </source>
</evidence>
<proteinExistence type="inferred from homology"/>
<gene>
    <name evidence="10" type="ORF">MGAL_10B007543</name>
</gene>
<dbReference type="InterPro" id="IPR052236">
    <property type="entry name" value="Small_GTPase_RasD"/>
</dbReference>
<dbReference type="EMBL" id="UYJE01002563">
    <property type="protein sequence ID" value="VDI11878.1"/>
    <property type="molecule type" value="Genomic_DNA"/>
</dbReference>
<keyword evidence="8" id="KW-0636">Prenylation</keyword>
<evidence type="ECO:0000256" key="2">
    <source>
        <dbReference type="ARBA" id="ARBA00022475"/>
    </source>
</evidence>
<reference evidence="10" key="1">
    <citation type="submission" date="2018-11" db="EMBL/GenBank/DDBJ databases">
        <authorList>
            <person name="Alioto T."/>
            <person name="Alioto T."/>
        </authorList>
    </citation>
    <scope>NUCLEOTIDE SEQUENCE</scope>
</reference>
<dbReference type="FunFam" id="3.40.50.300:FF:000475">
    <property type="entry name" value="GTP-binding protein Rhes"/>
    <property type="match status" value="1"/>
</dbReference>
<comment type="similarity">
    <text evidence="9">Belongs to the small GTPase superfamily. RasD family.</text>
</comment>
<name>A0A8B6D0M3_MYTGA</name>
<comment type="caution">
    <text evidence="10">The sequence shown here is derived from an EMBL/GenBank/DDBJ whole genome shotgun (WGS) entry which is preliminary data.</text>
</comment>
<evidence type="ECO:0000256" key="6">
    <source>
        <dbReference type="ARBA" id="ARBA00023136"/>
    </source>
</evidence>
<dbReference type="SMART" id="SM00174">
    <property type="entry name" value="RHO"/>
    <property type="match status" value="1"/>
</dbReference>
<evidence type="ECO:0000256" key="3">
    <source>
        <dbReference type="ARBA" id="ARBA00022481"/>
    </source>
</evidence>
<keyword evidence="2" id="KW-1003">Cell membrane</keyword>